<dbReference type="Proteomes" id="UP000199287">
    <property type="component" value="Unassembled WGS sequence"/>
</dbReference>
<dbReference type="OrthoDB" id="5420310at2"/>
<dbReference type="AlphaFoldDB" id="A0A1I3EMW0"/>
<gene>
    <name evidence="1" type="ORF">SAMN05192551_10573</name>
</gene>
<proteinExistence type="predicted"/>
<accession>A0A1I3EMW0</accession>
<name>A0A1I3EMW0_9FIRM</name>
<keyword evidence="2" id="KW-1185">Reference proteome</keyword>
<protein>
    <submittedName>
        <fullName evidence="1">Predicted secreted protein</fullName>
    </submittedName>
</protein>
<dbReference type="NCBIfam" id="NF045597">
    <property type="entry name" value="TudS_rel_CD3072"/>
    <property type="match status" value="1"/>
</dbReference>
<sequence length="166" mass="19061">MKRSKKIVLLAHCLLNVNSKIKGLANYSAHHADTLKKVVDEELGIIQLPCPEITYLGMDRWGMTKNQYSYSTYRNHCRRLLKPVIDQIREYEKQHYEIVEVVGIDGSPSCGVRYTETGYEGGMVCCDDRNEPQTVRIEEPGVYMEELMKLLNEAEISLKFSGIDEK</sequence>
<organism evidence="1 2">
    <name type="scientific">Tindallia magadiensis</name>
    <dbReference type="NCBI Taxonomy" id="69895"/>
    <lineage>
        <taxon>Bacteria</taxon>
        <taxon>Bacillati</taxon>
        <taxon>Bacillota</taxon>
        <taxon>Clostridia</taxon>
        <taxon>Peptostreptococcales</taxon>
        <taxon>Tindalliaceae</taxon>
        <taxon>Tindallia</taxon>
    </lineage>
</organism>
<evidence type="ECO:0000313" key="1">
    <source>
        <dbReference type="EMBL" id="SFI00193.1"/>
    </source>
</evidence>
<dbReference type="RefSeq" id="WP_093371976.1">
    <property type="nucleotide sequence ID" value="NZ_FOQA01000005.1"/>
</dbReference>
<dbReference type="STRING" id="69895.SAMN05192551_10573"/>
<reference evidence="2" key="1">
    <citation type="submission" date="2016-10" db="EMBL/GenBank/DDBJ databases">
        <authorList>
            <person name="Varghese N."/>
            <person name="Submissions S."/>
        </authorList>
    </citation>
    <scope>NUCLEOTIDE SEQUENCE [LARGE SCALE GENOMIC DNA]</scope>
    <source>
        <strain evidence="2">Z-7934</strain>
    </source>
</reference>
<evidence type="ECO:0000313" key="2">
    <source>
        <dbReference type="Proteomes" id="UP000199287"/>
    </source>
</evidence>
<dbReference type="EMBL" id="FOQA01000005">
    <property type="protein sequence ID" value="SFI00193.1"/>
    <property type="molecule type" value="Genomic_DNA"/>
</dbReference>
<dbReference type="InterPro" id="IPR054648">
    <property type="entry name" value="TudS-rel"/>
</dbReference>